<organism evidence="1 2">
    <name type="scientific">Pseudomonas luteola</name>
    <dbReference type="NCBI Taxonomy" id="47886"/>
    <lineage>
        <taxon>Bacteria</taxon>
        <taxon>Pseudomonadati</taxon>
        <taxon>Pseudomonadota</taxon>
        <taxon>Gammaproteobacteria</taxon>
        <taxon>Pseudomonadales</taxon>
        <taxon>Pseudomonadaceae</taxon>
        <taxon>Pseudomonas</taxon>
    </lineage>
</organism>
<sequence>MTVCYRDILQEGSRVLNSASSSEAAYRTVIGRSYYALYHAALAFADTHYVPPVSSTSGHTHSKLSGCFMGDYSHDPSKRLAMRKIGYNLKRLHGVRVKADYYIEETIQKSDAEATLSSCELNIKAVEDLAQEAAA</sequence>
<dbReference type="Gene3D" id="1.20.120.330">
    <property type="entry name" value="Nucleotidyltransferases domain 2"/>
    <property type="match status" value="1"/>
</dbReference>
<evidence type="ECO:0008006" key="3">
    <source>
        <dbReference type="Google" id="ProtNLM"/>
    </source>
</evidence>
<protein>
    <recommendedName>
        <fullName evidence="3">HEPN domain-containing protein</fullName>
    </recommendedName>
</protein>
<proteinExistence type="predicted"/>
<dbReference type="Proteomes" id="UP000626180">
    <property type="component" value="Unassembled WGS sequence"/>
</dbReference>
<dbReference type="RefSeq" id="WP_125912954.1">
    <property type="nucleotide sequence ID" value="NZ_CP069262.1"/>
</dbReference>
<evidence type="ECO:0000313" key="2">
    <source>
        <dbReference type="Proteomes" id="UP000626180"/>
    </source>
</evidence>
<evidence type="ECO:0000313" key="1">
    <source>
        <dbReference type="EMBL" id="MBF8639985.1"/>
    </source>
</evidence>
<reference evidence="1 2" key="1">
    <citation type="submission" date="2020-10" db="EMBL/GenBank/DDBJ databases">
        <title>Genome sequences of Pseudomonas isolates.</title>
        <authorList>
            <person name="Wessels L."/>
            <person name="Reich F."/>
            <person name="Hammerl J."/>
        </authorList>
    </citation>
    <scope>NUCLEOTIDE SEQUENCE [LARGE SCALE GENOMIC DNA]</scope>
    <source>
        <strain evidence="1 2">20-MO00624-0</strain>
    </source>
</reference>
<keyword evidence="2" id="KW-1185">Reference proteome</keyword>
<dbReference type="EMBL" id="JADMCD010000002">
    <property type="protein sequence ID" value="MBF8639985.1"/>
    <property type="molecule type" value="Genomic_DNA"/>
</dbReference>
<accession>A0ABS0FI25</accession>
<comment type="caution">
    <text evidence="1">The sequence shown here is derived from an EMBL/GenBank/DDBJ whole genome shotgun (WGS) entry which is preliminary data.</text>
</comment>
<name>A0ABS0FI25_PSELU</name>
<gene>
    <name evidence="1" type="ORF">IRZ65_04730</name>
</gene>